<dbReference type="EMBL" id="JAGYWB010000005">
    <property type="protein sequence ID" value="KAI0522729.1"/>
    <property type="molecule type" value="Genomic_DNA"/>
</dbReference>
<dbReference type="InterPro" id="IPR054722">
    <property type="entry name" value="PolX-like_BBD"/>
</dbReference>
<dbReference type="PANTHER" id="PTHR47481">
    <property type="match status" value="1"/>
</dbReference>
<protein>
    <recommendedName>
        <fullName evidence="2">Retrovirus-related Pol polyprotein from transposon TNT 1-94-like beta-barrel domain-containing protein</fullName>
    </recommendedName>
</protein>
<feature type="region of interest" description="Disordered" evidence="1">
    <location>
        <begin position="227"/>
        <end position="247"/>
    </location>
</feature>
<evidence type="ECO:0000313" key="4">
    <source>
        <dbReference type="Proteomes" id="UP000829196"/>
    </source>
</evidence>
<dbReference type="OrthoDB" id="689502at2759"/>
<name>A0A8T3BZZ5_DENNO</name>
<dbReference type="Proteomes" id="UP000829196">
    <property type="component" value="Unassembled WGS sequence"/>
</dbReference>
<dbReference type="PANTHER" id="PTHR47481:SF28">
    <property type="entry name" value="RETROTRANSPOSON COPIA-LIKE N-TERMINAL DOMAIN-CONTAINING PROTEIN"/>
    <property type="match status" value="1"/>
</dbReference>
<sequence length="425" mass="46149">MIPATLKFVVSNLRNLVTTPLAPDNFLIWKSQILKTLRANGFSSFLDSKTSPPEQFLINPDGSSSSNPSYVQWVLTDQNLSASICSTISSSILPYVISLESTAQIWSALETRFQATNRSKVIQLKNALHNVSLKNQSMTDYLSEIKNIVDQIASAGSVIDGEDVIHYILNGLPQPYQSFKSAIRTSPLPLSLDQIYPLLLSEEINLASDAAKFPAAVNPNVALFTSRGRGQRARGKPTYNSANTNRNNPNASTLCQICSKKGHSAQSCWHRLDLQYKPTIKNTNTALLASSDTTEANWFLDSGASSHLTNSLDNLSMSKPYLGSDNVTIGDGNSISIAHAGAGILPTPSRKLRLSQIFHTPTLKYNLLSISQLTKDNFISITFDPSGFTLKDLATQEILLQGPSKDGLYAVPMPSPSGSNRALSA</sequence>
<dbReference type="Pfam" id="PF22936">
    <property type="entry name" value="Pol_BBD"/>
    <property type="match status" value="1"/>
</dbReference>
<reference evidence="3" key="1">
    <citation type="journal article" date="2022" name="Front. Genet.">
        <title>Chromosome-Scale Assembly of the Dendrobium nobile Genome Provides Insights Into the Molecular Mechanism of the Biosynthesis of the Medicinal Active Ingredient of Dendrobium.</title>
        <authorList>
            <person name="Xu Q."/>
            <person name="Niu S.-C."/>
            <person name="Li K.-L."/>
            <person name="Zheng P.-J."/>
            <person name="Zhang X.-J."/>
            <person name="Jia Y."/>
            <person name="Liu Y."/>
            <person name="Niu Y.-X."/>
            <person name="Yu L.-H."/>
            <person name="Chen D.-F."/>
            <person name="Zhang G.-Q."/>
        </authorList>
    </citation>
    <scope>NUCLEOTIDE SEQUENCE</scope>
    <source>
        <tissue evidence="3">Leaf</tissue>
    </source>
</reference>
<dbReference type="AlphaFoldDB" id="A0A8T3BZZ5"/>
<organism evidence="3 4">
    <name type="scientific">Dendrobium nobile</name>
    <name type="common">Orchid</name>
    <dbReference type="NCBI Taxonomy" id="94219"/>
    <lineage>
        <taxon>Eukaryota</taxon>
        <taxon>Viridiplantae</taxon>
        <taxon>Streptophyta</taxon>
        <taxon>Embryophyta</taxon>
        <taxon>Tracheophyta</taxon>
        <taxon>Spermatophyta</taxon>
        <taxon>Magnoliopsida</taxon>
        <taxon>Liliopsida</taxon>
        <taxon>Asparagales</taxon>
        <taxon>Orchidaceae</taxon>
        <taxon>Epidendroideae</taxon>
        <taxon>Malaxideae</taxon>
        <taxon>Dendrobiinae</taxon>
        <taxon>Dendrobium</taxon>
    </lineage>
</organism>
<feature type="domain" description="Retrovirus-related Pol polyprotein from transposon TNT 1-94-like beta-barrel" evidence="2">
    <location>
        <begin position="298"/>
        <end position="377"/>
    </location>
</feature>
<dbReference type="Pfam" id="PF14223">
    <property type="entry name" value="Retrotran_gag_2"/>
    <property type="match status" value="1"/>
</dbReference>
<keyword evidence="4" id="KW-1185">Reference proteome</keyword>
<gene>
    <name evidence="3" type="ORF">KFK09_005114</name>
</gene>
<comment type="caution">
    <text evidence="3">The sequence shown here is derived from an EMBL/GenBank/DDBJ whole genome shotgun (WGS) entry which is preliminary data.</text>
</comment>
<evidence type="ECO:0000313" key="3">
    <source>
        <dbReference type="EMBL" id="KAI0522729.1"/>
    </source>
</evidence>
<proteinExistence type="predicted"/>
<accession>A0A8T3BZZ5</accession>
<evidence type="ECO:0000256" key="1">
    <source>
        <dbReference type="SAM" id="MobiDB-lite"/>
    </source>
</evidence>
<evidence type="ECO:0000259" key="2">
    <source>
        <dbReference type="Pfam" id="PF22936"/>
    </source>
</evidence>